<dbReference type="Proteomes" id="UP000234473">
    <property type="component" value="Unassembled WGS sequence"/>
</dbReference>
<evidence type="ECO:0000313" key="2">
    <source>
        <dbReference type="Proteomes" id="UP000234473"/>
    </source>
</evidence>
<proteinExistence type="predicted"/>
<protein>
    <submittedName>
        <fullName evidence="1">FAD-dependent oxidoreductase</fullName>
    </submittedName>
</protein>
<accession>A0A2N5A742</accession>
<comment type="caution">
    <text evidence="1">The sequence shown here is derived from an EMBL/GenBank/DDBJ whole genome shotgun (WGS) entry which is preliminary data.</text>
</comment>
<reference evidence="1 2" key="2">
    <citation type="submission" date="2018-01" db="EMBL/GenBank/DDBJ databases">
        <title>Genomic study of Klebsiella pneumoniae.</title>
        <authorList>
            <person name="Yang Y."/>
            <person name="Bicalho R."/>
        </authorList>
    </citation>
    <scope>NUCLEOTIDE SEQUENCE [LARGE SCALE GENOMIC DNA]</scope>
    <source>
        <strain evidence="1 2">A5</strain>
    </source>
</reference>
<name>A0A2N5A742_KLEVA</name>
<dbReference type="AlphaFoldDB" id="A0A2N5A742"/>
<feature type="non-terminal residue" evidence="1">
    <location>
        <position position="1"/>
    </location>
</feature>
<evidence type="ECO:0000313" key="1">
    <source>
        <dbReference type="EMBL" id="PLP39460.1"/>
    </source>
</evidence>
<dbReference type="Gene3D" id="3.50.50.60">
    <property type="entry name" value="FAD/NAD(P)-binding domain"/>
    <property type="match status" value="1"/>
</dbReference>
<dbReference type="EMBL" id="PICB01002188">
    <property type="protein sequence ID" value="PLP39460.1"/>
    <property type="molecule type" value="Genomic_DNA"/>
</dbReference>
<reference evidence="1 2" key="1">
    <citation type="submission" date="2017-11" db="EMBL/GenBank/DDBJ databases">
        <authorList>
            <person name="Han C.G."/>
        </authorList>
    </citation>
    <scope>NUCLEOTIDE SEQUENCE [LARGE SCALE GENOMIC DNA]</scope>
    <source>
        <strain evidence="1 2">A5</strain>
    </source>
</reference>
<organism evidence="1 2">
    <name type="scientific">Klebsiella variicola</name>
    <dbReference type="NCBI Taxonomy" id="244366"/>
    <lineage>
        <taxon>Bacteria</taxon>
        <taxon>Pseudomonadati</taxon>
        <taxon>Pseudomonadota</taxon>
        <taxon>Gammaproteobacteria</taxon>
        <taxon>Enterobacterales</taxon>
        <taxon>Enterobacteriaceae</taxon>
        <taxon>Klebsiella/Raoultella group</taxon>
        <taxon>Klebsiella</taxon>
        <taxon>Klebsiella pneumoniae complex</taxon>
    </lineage>
</organism>
<dbReference type="InterPro" id="IPR036188">
    <property type="entry name" value="FAD/NAD-bd_sf"/>
</dbReference>
<sequence>VEQRKVGGIAADAWVARNGMDLPEEPSAREFLPDPACVTDPLLSLNLAEAGISTIIWATGYTTDYRWLKVNAFDDAQRPQHHRGVSTEPGVYFLGLPWLSRRGSTFIWGVWHDAKYIADQIAIQRQYQRYQPSC</sequence>
<gene>
    <name evidence="1" type="ORF">CWM98_29915</name>
</gene>